<feature type="compositionally biased region" description="Low complexity" evidence="1">
    <location>
        <begin position="85"/>
        <end position="99"/>
    </location>
</feature>
<reference evidence="2 3" key="1">
    <citation type="journal article" date="2015" name="Genome Biol.">
        <title>Comparative genomics of Steinernema reveals deeply conserved gene regulatory networks.</title>
        <authorList>
            <person name="Dillman A.R."/>
            <person name="Macchietto M."/>
            <person name="Porter C.F."/>
            <person name="Rogers A."/>
            <person name="Williams B."/>
            <person name="Antoshechkin I."/>
            <person name="Lee M.M."/>
            <person name="Goodwin Z."/>
            <person name="Lu X."/>
            <person name="Lewis E.E."/>
            <person name="Goodrich-Blair H."/>
            <person name="Stock S.P."/>
            <person name="Adams B.J."/>
            <person name="Sternberg P.W."/>
            <person name="Mortazavi A."/>
        </authorList>
    </citation>
    <scope>NUCLEOTIDE SEQUENCE [LARGE SCALE GENOMIC DNA]</scope>
    <source>
        <strain evidence="2 3">ALL</strain>
    </source>
</reference>
<dbReference type="EMBL" id="AZBU02000002">
    <property type="protein sequence ID" value="TKR92459.1"/>
    <property type="molecule type" value="Genomic_DNA"/>
</dbReference>
<organism evidence="2 3">
    <name type="scientific">Steinernema carpocapsae</name>
    <name type="common">Entomopathogenic nematode</name>
    <dbReference type="NCBI Taxonomy" id="34508"/>
    <lineage>
        <taxon>Eukaryota</taxon>
        <taxon>Metazoa</taxon>
        <taxon>Ecdysozoa</taxon>
        <taxon>Nematoda</taxon>
        <taxon>Chromadorea</taxon>
        <taxon>Rhabditida</taxon>
        <taxon>Tylenchina</taxon>
        <taxon>Panagrolaimomorpha</taxon>
        <taxon>Strongyloidoidea</taxon>
        <taxon>Steinernematidae</taxon>
        <taxon>Steinernema</taxon>
    </lineage>
</organism>
<proteinExistence type="predicted"/>
<accession>A0A4U5P888</accession>
<dbReference type="AlphaFoldDB" id="A0A4U5P888"/>
<protein>
    <submittedName>
        <fullName evidence="2">Uncharacterized protein</fullName>
    </submittedName>
</protein>
<keyword evidence="3" id="KW-1185">Reference proteome</keyword>
<evidence type="ECO:0000313" key="2">
    <source>
        <dbReference type="EMBL" id="TKR92459.1"/>
    </source>
</evidence>
<sequence length="132" mass="15352">MEDTNCHHDMHLFDMKNKRISSGHTSKLRQDDSERRNLGRSPKCGEIGAEFRRMRRRVDTSTVRPTNDRLWDQRTFAKQGAERFPSSPARSCTSAAARSAPDDLKQRTSPTSKSYFTLHRIISVVFFLRFDF</sequence>
<feature type="compositionally biased region" description="Basic and acidic residues" evidence="1">
    <location>
        <begin position="28"/>
        <end position="37"/>
    </location>
</feature>
<reference evidence="2 3" key="2">
    <citation type="journal article" date="2019" name="G3 (Bethesda)">
        <title>Hybrid Assembly of the Genome of the Entomopathogenic Nematode Steinernema carpocapsae Identifies the X-Chromosome.</title>
        <authorList>
            <person name="Serra L."/>
            <person name="Macchietto M."/>
            <person name="Macias-Munoz A."/>
            <person name="McGill C.J."/>
            <person name="Rodriguez I.M."/>
            <person name="Rodriguez B."/>
            <person name="Murad R."/>
            <person name="Mortazavi A."/>
        </authorList>
    </citation>
    <scope>NUCLEOTIDE SEQUENCE [LARGE SCALE GENOMIC DNA]</scope>
    <source>
        <strain evidence="2 3">ALL</strain>
    </source>
</reference>
<evidence type="ECO:0000256" key="1">
    <source>
        <dbReference type="SAM" id="MobiDB-lite"/>
    </source>
</evidence>
<comment type="caution">
    <text evidence="2">The sequence shown here is derived from an EMBL/GenBank/DDBJ whole genome shotgun (WGS) entry which is preliminary data.</text>
</comment>
<feature type="region of interest" description="Disordered" evidence="1">
    <location>
        <begin position="76"/>
        <end position="110"/>
    </location>
</feature>
<gene>
    <name evidence="2" type="ORF">L596_007106</name>
</gene>
<evidence type="ECO:0000313" key="3">
    <source>
        <dbReference type="Proteomes" id="UP000298663"/>
    </source>
</evidence>
<name>A0A4U5P888_STECR</name>
<dbReference type="Proteomes" id="UP000298663">
    <property type="component" value="Unassembled WGS sequence"/>
</dbReference>
<feature type="region of interest" description="Disordered" evidence="1">
    <location>
        <begin position="15"/>
        <end position="44"/>
    </location>
</feature>